<proteinExistence type="predicted"/>
<dbReference type="SUPFAM" id="SSF47413">
    <property type="entry name" value="lambda repressor-like DNA-binding domains"/>
    <property type="match status" value="1"/>
</dbReference>
<reference evidence="3" key="1">
    <citation type="submission" date="2016-10" db="EMBL/GenBank/DDBJ databases">
        <authorList>
            <person name="Varghese N."/>
            <person name="Submissions S."/>
        </authorList>
    </citation>
    <scope>NUCLEOTIDE SEQUENCE [LARGE SCALE GENOMIC DNA]</scope>
    <source>
        <strain evidence="3">CGMCC 1.3431</strain>
    </source>
</reference>
<dbReference type="Pfam" id="PF01381">
    <property type="entry name" value="HTH_3"/>
    <property type="match status" value="1"/>
</dbReference>
<name>A0A1G4T298_9CAUL</name>
<organism evidence="2 3">
    <name type="scientific">Asticcacaulis taihuensis</name>
    <dbReference type="NCBI Taxonomy" id="260084"/>
    <lineage>
        <taxon>Bacteria</taxon>
        <taxon>Pseudomonadati</taxon>
        <taxon>Pseudomonadota</taxon>
        <taxon>Alphaproteobacteria</taxon>
        <taxon>Caulobacterales</taxon>
        <taxon>Caulobacteraceae</taxon>
        <taxon>Asticcacaulis</taxon>
    </lineage>
</organism>
<evidence type="ECO:0000313" key="3">
    <source>
        <dbReference type="Proteomes" id="UP000199150"/>
    </source>
</evidence>
<dbReference type="RefSeq" id="WP_090649954.1">
    <property type="nucleotide sequence ID" value="NZ_CBCRYE010000005.1"/>
</dbReference>
<keyword evidence="3" id="KW-1185">Reference proteome</keyword>
<evidence type="ECO:0000313" key="2">
    <source>
        <dbReference type="EMBL" id="SCW75533.1"/>
    </source>
</evidence>
<feature type="domain" description="HTH cro/C1-type" evidence="1">
    <location>
        <begin position="20"/>
        <end position="74"/>
    </location>
</feature>
<dbReference type="InterPro" id="IPR010982">
    <property type="entry name" value="Lambda_DNA-bd_dom_sf"/>
</dbReference>
<accession>A0A1G4T298</accession>
<dbReference type="SMART" id="SM00530">
    <property type="entry name" value="HTH_XRE"/>
    <property type="match status" value="1"/>
</dbReference>
<dbReference type="GO" id="GO:0003677">
    <property type="term" value="F:DNA binding"/>
    <property type="evidence" value="ECO:0007669"/>
    <property type="project" value="InterPro"/>
</dbReference>
<dbReference type="OrthoDB" id="8372448at2"/>
<dbReference type="AlphaFoldDB" id="A0A1G4T298"/>
<dbReference type="Proteomes" id="UP000199150">
    <property type="component" value="Unassembled WGS sequence"/>
</dbReference>
<dbReference type="EMBL" id="FMTS01000006">
    <property type="protein sequence ID" value="SCW75533.1"/>
    <property type="molecule type" value="Genomic_DNA"/>
</dbReference>
<evidence type="ECO:0000259" key="1">
    <source>
        <dbReference type="PROSITE" id="PS50943"/>
    </source>
</evidence>
<dbReference type="Gene3D" id="1.10.260.40">
    <property type="entry name" value="lambda repressor-like DNA-binding domains"/>
    <property type="match status" value="1"/>
</dbReference>
<dbReference type="PROSITE" id="PS50943">
    <property type="entry name" value="HTH_CROC1"/>
    <property type="match status" value="1"/>
</dbReference>
<dbReference type="InterPro" id="IPR001387">
    <property type="entry name" value="Cro/C1-type_HTH"/>
</dbReference>
<sequence length="146" mass="16330">MPKPSRTTPHIVDVAVGANIRQRRRALKISQEALAEAIAVTFQQVQKYERGANRVSASCLFDICRVLKCHPADLMPPPDWYGDEKAMKWMSDARALHVLHPRLFETLMALPEENLRLLVAGLQALTAEPPAKEKLISNGRNPELIA</sequence>
<dbReference type="CDD" id="cd00093">
    <property type="entry name" value="HTH_XRE"/>
    <property type="match status" value="1"/>
</dbReference>
<gene>
    <name evidence="2" type="ORF">SAMN02927928_3177</name>
</gene>
<dbReference type="STRING" id="260084.SAMN02927928_3177"/>
<protein>
    <submittedName>
        <fullName evidence="2">Helix-turn-helix</fullName>
    </submittedName>
</protein>